<evidence type="ECO:0000256" key="2">
    <source>
        <dbReference type="SAM" id="Phobius"/>
    </source>
</evidence>
<comment type="caution">
    <text evidence="3">The sequence shown here is derived from an EMBL/GenBank/DDBJ whole genome shotgun (WGS) entry which is preliminary data.</text>
</comment>
<dbReference type="EMBL" id="JAIVGD010000013">
    <property type="protein sequence ID" value="KAH0760425.1"/>
    <property type="molecule type" value="Genomic_DNA"/>
</dbReference>
<accession>A0ABQ7V8L0</accession>
<sequence length="70" mass="7858">MNSTVNTQHISMLLLCFSFLNLVLLHIITFPLSRSSRSGQQPEVQRNAATDFTPPTWSELDKEILPTTIG</sequence>
<organism evidence="3 4">
    <name type="scientific">Solanum tuberosum</name>
    <name type="common">Potato</name>
    <dbReference type="NCBI Taxonomy" id="4113"/>
    <lineage>
        <taxon>Eukaryota</taxon>
        <taxon>Viridiplantae</taxon>
        <taxon>Streptophyta</taxon>
        <taxon>Embryophyta</taxon>
        <taxon>Tracheophyta</taxon>
        <taxon>Spermatophyta</taxon>
        <taxon>Magnoliopsida</taxon>
        <taxon>eudicotyledons</taxon>
        <taxon>Gunneridae</taxon>
        <taxon>Pentapetalae</taxon>
        <taxon>asterids</taxon>
        <taxon>lamiids</taxon>
        <taxon>Solanales</taxon>
        <taxon>Solanaceae</taxon>
        <taxon>Solanoideae</taxon>
        <taxon>Solaneae</taxon>
        <taxon>Solanum</taxon>
    </lineage>
</organism>
<evidence type="ECO:0000256" key="1">
    <source>
        <dbReference type="SAM" id="MobiDB-lite"/>
    </source>
</evidence>
<name>A0ABQ7V8L0_SOLTU</name>
<proteinExistence type="predicted"/>
<evidence type="ECO:0000313" key="3">
    <source>
        <dbReference type="EMBL" id="KAH0760425.1"/>
    </source>
</evidence>
<evidence type="ECO:0000313" key="4">
    <source>
        <dbReference type="Proteomes" id="UP000826656"/>
    </source>
</evidence>
<feature type="transmembrane region" description="Helical" evidence="2">
    <location>
        <begin position="12"/>
        <end position="32"/>
    </location>
</feature>
<reference evidence="3 4" key="1">
    <citation type="journal article" date="2021" name="bioRxiv">
        <title>Chromosome-scale and haplotype-resolved genome assembly of a tetraploid potato cultivar.</title>
        <authorList>
            <person name="Sun H."/>
            <person name="Jiao W.-B."/>
            <person name="Krause K."/>
            <person name="Campoy J.A."/>
            <person name="Goel M."/>
            <person name="Folz-Donahue K."/>
            <person name="Kukat C."/>
            <person name="Huettel B."/>
            <person name="Schneeberger K."/>
        </authorList>
    </citation>
    <scope>NUCLEOTIDE SEQUENCE [LARGE SCALE GENOMIC DNA]</scope>
    <source>
        <strain evidence="3">SolTubOtavaFocal</strain>
        <tissue evidence="3">Leaves</tissue>
    </source>
</reference>
<keyword evidence="2" id="KW-0812">Transmembrane</keyword>
<keyword evidence="2" id="KW-1133">Transmembrane helix</keyword>
<keyword evidence="2" id="KW-0472">Membrane</keyword>
<keyword evidence="4" id="KW-1185">Reference proteome</keyword>
<gene>
    <name evidence="3" type="ORF">KY290_016498</name>
</gene>
<protein>
    <submittedName>
        <fullName evidence="3">Uncharacterized protein</fullName>
    </submittedName>
</protein>
<dbReference type="Proteomes" id="UP000826656">
    <property type="component" value="Unassembled WGS sequence"/>
</dbReference>
<feature type="region of interest" description="Disordered" evidence="1">
    <location>
        <begin position="35"/>
        <end position="56"/>
    </location>
</feature>